<protein>
    <recommendedName>
        <fullName evidence="3">MyoD family inhibitor</fullName>
    </recommendedName>
</protein>
<evidence type="ECO:0008006" key="3">
    <source>
        <dbReference type="Google" id="ProtNLM"/>
    </source>
</evidence>
<proteinExistence type="inferred from homology"/>
<dbReference type="STRING" id="303518.ENSPNYP00000023835"/>
<organism evidence="2">
    <name type="scientific">Pundamilia nyererei</name>
    <dbReference type="NCBI Taxonomy" id="303518"/>
    <lineage>
        <taxon>Eukaryota</taxon>
        <taxon>Metazoa</taxon>
        <taxon>Chordata</taxon>
        <taxon>Craniata</taxon>
        <taxon>Vertebrata</taxon>
        <taxon>Euteleostomi</taxon>
        <taxon>Actinopterygii</taxon>
        <taxon>Neopterygii</taxon>
        <taxon>Teleostei</taxon>
        <taxon>Neoteleostei</taxon>
        <taxon>Acanthomorphata</taxon>
        <taxon>Ovalentaria</taxon>
        <taxon>Cichlomorphae</taxon>
        <taxon>Cichliformes</taxon>
        <taxon>Cichlidae</taxon>
        <taxon>African cichlids</taxon>
        <taxon>Pseudocrenilabrinae</taxon>
        <taxon>Haplochromini</taxon>
        <taxon>Pundamilia</taxon>
    </lineage>
</organism>
<reference evidence="2" key="1">
    <citation type="submission" date="2023-09" db="UniProtKB">
        <authorList>
            <consortium name="Ensembl"/>
        </authorList>
    </citation>
    <scope>IDENTIFICATION</scope>
</reference>
<dbReference type="AlphaFoldDB" id="A0A3B4GLE9"/>
<sequence length="170" mass="18525">MYSSPTGSGILSWAPYREAAHPPPHLLQRDPNTPRNCGPTLPSTHRAAREARAAPRATAPRFPQRHRTSSIKIQLTKLFLCVSFPLDCCVHCILACLFCEFLTLCNIMLDCATCGSCVGEDSCFCCCCITEECGDCDLPCDMDCGIIDACCESADCLEICMECCSLCFSS</sequence>
<dbReference type="Ensembl" id="ENSPNYT00000024418.1">
    <property type="protein sequence ID" value="ENSPNYP00000023835.1"/>
    <property type="gene ID" value="ENSPNYG00000018002.1"/>
</dbReference>
<comment type="similarity">
    <text evidence="1">Belongs to the MDFI family.</text>
</comment>
<dbReference type="Pfam" id="PF15316">
    <property type="entry name" value="MDFI"/>
    <property type="match status" value="1"/>
</dbReference>
<dbReference type="PANTHER" id="PTHR15304:SF1">
    <property type="entry name" value="MYOD FAMILY INHIBITOR"/>
    <property type="match status" value="1"/>
</dbReference>
<accession>A0A3B4GLE9</accession>
<dbReference type="InterPro" id="IPR026134">
    <property type="entry name" value="MDFI/MDFIC"/>
</dbReference>
<dbReference type="GO" id="GO:0010468">
    <property type="term" value="P:regulation of gene expression"/>
    <property type="evidence" value="ECO:0007669"/>
    <property type="project" value="UniProtKB-ARBA"/>
</dbReference>
<evidence type="ECO:0000313" key="2">
    <source>
        <dbReference type="Ensembl" id="ENSPNYP00000023835.1"/>
    </source>
</evidence>
<name>A0A3B4GLE9_9CICH</name>
<evidence type="ECO:0000256" key="1">
    <source>
        <dbReference type="ARBA" id="ARBA00025778"/>
    </source>
</evidence>
<dbReference type="PANTHER" id="PTHR15304">
    <property type="entry name" value="MYOD FAMILY INHIBITOR"/>
    <property type="match status" value="1"/>
</dbReference>
<dbReference type="GeneTree" id="ENSGT00940000160187"/>